<evidence type="ECO:0000256" key="1">
    <source>
        <dbReference type="SAM" id="MobiDB-lite"/>
    </source>
</evidence>
<keyword evidence="2" id="KW-1133">Transmembrane helix</keyword>
<keyword evidence="2" id="KW-0472">Membrane</keyword>
<evidence type="ECO:0000313" key="3">
    <source>
        <dbReference type="EMBL" id="SVA08633.1"/>
    </source>
</evidence>
<feature type="transmembrane region" description="Helical" evidence="2">
    <location>
        <begin position="12"/>
        <end position="29"/>
    </location>
</feature>
<sequence length="132" mass="15410">MKRSPKYMNRSIYLLSFFVIGYMVTPLYSQSSKSRTHSSKNSKNTPTHAKSVAVKSTNSPKKHRTNKQWKTNSTLGMFSNWPSKTNKPSSQRFDMVKDNDDESDQTDDEKPSGLEKKEKESFWEKFKLFKKE</sequence>
<name>A0A381T4J1_9ZZZZ</name>
<feature type="compositionally biased region" description="Polar residues" evidence="1">
    <location>
        <begin position="44"/>
        <end position="59"/>
    </location>
</feature>
<evidence type="ECO:0000256" key="2">
    <source>
        <dbReference type="SAM" id="Phobius"/>
    </source>
</evidence>
<feature type="region of interest" description="Disordered" evidence="1">
    <location>
        <begin position="30"/>
        <end position="118"/>
    </location>
</feature>
<dbReference type="AlphaFoldDB" id="A0A381T4J1"/>
<feature type="compositionally biased region" description="Basic and acidic residues" evidence="1">
    <location>
        <begin position="108"/>
        <end position="118"/>
    </location>
</feature>
<organism evidence="3">
    <name type="scientific">marine metagenome</name>
    <dbReference type="NCBI Taxonomy" id="408172"/>
    <lineage>
        <taxon>unclassified sequences</taxon>
        <taxon>metagenomes</taxon>
        <taxon>ecological metagenomes</taxon>
    </lineage>
</organism>
<protein>
    <submittedName>
        <fullName evidence="3">Uncharacterized protein</fullName>
    </submittedName>
</protein>
<feature type="compositionally biased region" description="Polar residues" evidence="1">
    <location>
        <begin position="68"/>
        <end position="92"/>
    </location>
</feature>
<proteinExistence type="predicted"/>
<accession>A0A381T4J1</accession>
<reference evidence="3" key="1">
    <citation type="submission" date="2018-05" db="EMBL/GenBank/DDBJ databases">
        <authorList>
            <person name="Lanie J.A."/>
            <person name="Ng W.-L."/>
            <person name="Kazmierczak K.M."/>
            <person name="Andrzejewski T.M."/>
            <person name="Davidsen T.M."/>
            <person name="Wayne K.J."/>
            <person name="Tettelin H."/>
            <person name="Glass J.I."/>
            <person name="Rusch D."/>
            <person name="Podicherti R."/>
            <person name="Tsui H.-C.T."/>
            <person name="Winkler M.E."/>
        </authorList>
    </citation>
    <scope>NUCLEOTIDE SEQUENCE</scope>
</reference>
<keyword evidence="2" id="KW-0812">Transmembrane</keyword>
<dbReference type="EMBL" id="UINC01003711">
    <property type="protein sequence ID" value="SVA08633.1"/>
    <property type="molecule type" value="Genomic_DNA"/>
</dbReference>
<gene>
    <name evidence="3" type="ORF">METZ01_LOCUS61487</name>
</gene>